<dbReference type="OrthoDB" id="2175149at2"/>
<evidence type="ECO:0000256" key="1">
    <source>
        <dbReference type="SAM" id="Coils"/>
    </source>
</evidence>
<dbReference type="RefSeq" id="WP_010743920.1">
    <property type="nucleotide sequence ID" value="NZ_ASWF01000002.1"/>
</dbReference>
<dbReference type="PATRIC" id="fig|1158602.3.peg.598"/>
<reference evidence="4 6" key="2">
    <citation type="submission" date="2013-03" db="EMBL/GenBank/DDBJ databases">
        <title>The Genome Sequence of Enterococcus raffinosus ATCC_49464 (PacBio/Illumina hybrid assembly).</title>
        <authorList>
            <consortium name="The Broad Institute Genomics Platform"/>
            <consortium name="The Broad Institute Genome Sequencing Center for Infectious Disease"/>
            <person name="Earl A."/>
            <person name="Russ C."/>
            <person name="Gilmore M."/>
            <person name="Surin D."/>
            <person name="Walker B."/>
            <person name="Young S."/>
            <person name="Zeng Q."/>
            <person name="Gargeya S."/>
            <person name="Fitzgerald M."/>
            <person name="Haas B."/>
            <person name="Abouelleil A."/>
            <person name="Allen A.W."/>
            <person name="Alvarado L."/>
            <person name="Arachchi H.M."/>
            <person name="Berlin A.M."/>
            <person name="Chapman S.B."/>
            <person name="Gainer-Dewar J."/>
            <person name="Goldberg J."/>
            <person name="Griggs A."/>
            <person name="Gujja S."/>
            <person name="Hansen M."/>
            <person name="Howarth C."/>
            <person name="Imamovic A."/>
            <person name="Ireland A."/>
            <person name="Larimer J."/>
            <person name="McCowan C."/>
            <person name="Murphy C."/>
            <person name="Pearson M."/>
            <person name="Poon T.W."/>
            <person name="Priest M."/>
            <person name="Roberts A."/>
            <person name="Saif S."/>
            <person name="Shea T."/>
            <person name="Sisk P."/>
            <person name="Sykes S."/>
            <person name="Wortman J."/>
            <person name="Nusbaum C."/>
            <person name="Birren B."/>
        </authorList>
    </citation>
    <scope>NUCLEOTIDE SEQUENCE [LARGE SCALE GENOMIC DNA]</scope>
    <source>
        <strain evidence="4 6">ATCC 49464</strain>
    </source>
</reference>
<evidence type="ECO:0000313" key="6">
    <source>
        <dbReference type="Proteomes" id="UP000014158"/>
    </source>
</evidence>
<accession>R2RP45</accession>
<feature type="compositionally biased region" description="Basic and acidic residues" evidence="2">
    <location>
        <begin position="170"/>
        <end position="182"/>
    </location>
</feature>
<feature type="compositionally biased region" description="Polar residues" evidence="2">
    <location>
        <begin position="183"/>
        <end position="201"/>
    </location>
</feature>
<feature type="region of interest" description="Disordered" evidence="2">
    <location>
        <begin position="170"/>
        <end position="202"/>
    </location>
</feature>
<dbReference type="EMBL" id="ASWF01000002">
    <property type="protein sequence ID" value="EOT77816.1"/>
    <property type="molecule type" value="Genomic_DNA"/>
</dbReference>
<feature type="coiled-coil region" evidence="1">
    <location>
        <begin position="212"/>
        <end position="239"/>
    </location>
</feature>
<organism evidence="3 5">
    <name type="scientific">Enterococcus raffinosus ATCC 49464</name>
    <dbReference type="NCBI Taxonomy" id="1158602"/>
    <lineage>
        <taxon>Bacteria</taxon>
        <taxon>Bacillati</taxon>
        <taxon>Bacillota</taxon>
        <taxon>Bacilli</taxon>
        <taxon>Lactobacillales</taxon>
        <taxon>Enterococcaceae</taxon>
        <taxon>Enterococcus</taxon>
    </lineage>
</organism>
<dbReference type="Proteomes" id="UP000014158">
    <property type="component" value="Unassembled WGS sequence"/>
</dbReference>
<dbReference type="HOGENOM" id="CLU_679229_0_0_9"/>
<keyword evidence="1" id="KW-0175">Coiled coil</keyword>
<dbReference type="EMBL" id="AJAL01000001">
    <property type="protein sequence ID" value="EOH82346.1"/>
    <property type="molecule type" value="Genomic_DNA"/>
</dbReference>
<evidence type="ECO:0000313" key="3">
    <source>
        <dbReference type="EMBL" id="EOH82346.1"/>
    </source>
</evidence>
<protein>
    <submittedName>
        <fullName evidence="3">Uncharacterized protein</fullName>
    </submittedName>
</protein>
<name>R2RP45_9ENTE</name>
<reference evidence="3 5" key="1">
    <citation type="submission" date="2013-02" db="EMBL/GenBank/DDBJ databases">
        <title>The Genome Sequence of Enterococcus raffinosus ATCC_49464.</title>
        <authorList>
            <consortium name="The Broad Institute Genome Sequencing Platform"/>
            <consortium name="The Broad Institute Genome Sequencing Center for Infectious Disease"/>
            <person name="Earl A.M."/>
            <person name="Gilmore M.S."/>
            <person name="Lebreton F."/>
            <person name="Walker B."/>
            <person name="Young S.K."/>
            <person name="Zeng Q."/>
            <person name="Gargeya S."/>
            <person name="Fitzgerald M."/>
            <person name="Haas B."/>
            <person name="Abouelleil A."/>
            <person name="Alvarado L."/>
            <person name="Arachchi H.M."/>
            <person name="Berlin A.M."/>
            <person name="Chapman S.B."/>
            <person name="Dewar J."/>
            <person name="Goldberg J."/>
            <person name="Griggs A."/>
            <person name="Gujja S."/>
            <person name="Hansen M."/>
            <person name="Howarth C."/>
            <person name="Imamovic A."/>
            <person name="Larimer J."/>
            <person name="McCowan C."/>
            <person name="Murphy C."/>
            <person name="Neiman D."/>
            <person name="Pearson M."/>
            <person name="Priest M."/>
            <person name="Roberts A."/>
            <person name="Saif S."/>
            <person name="Shea T."/>
            <person name="Sisk P."/>
            <person name="Sykes S."/>
            <person name="Wortman J."/>
            <person name="Nusbaum C."/>
            <person name="Birren B."/>
        </authorList>
    </citation>
    <scope>NUCLEOTIDE SEQUENCE [LARGE SCALE GENOMIC DNA]</scope>
    <source>
        <strain evidence="3 5">ATCC 49464</strain>
    </source>
</reference>
<dbReference type="Proteomes" id="UP000013877">
    <property type="component" value="Unassembled WGS sequence"/>
</dbReference>
<dbReference type="eggNOG" id="ENOG5030680">
    <property type="taxonomic scope" value="Bacteria"/>
</dbReference>
<proteinExistence type="predicted"/>
<evidence type="ECO:0000313" key="4">
    <source>
        <dbReference type="EMBL" id="EOT77816.1"/>
    </source>
</evidence>
<evidence type="ECO:0000313" key="5">
    <source>
        <dbReference type="Proteomes" id="UP000013877"/>
    </source>
</evidence>
<gene>
    <name evidence="4" type="ORF">I590_01353</name>
    <name evidence="3" type="ORF">UAK_00582</name>
</gene>
<evidence type="ECO:0000256" key="2">
    <source>
        <dbReference type="SAM" id="MobiDB-lite"/>
    </source>
</evidence>
<sequence>MSKQRAIQLAIYPTPAPETGSSLREEDLYDALEEACRYVYAAKGVLTEAQRLLIREHFQQLFQLMDSRYHLEVWLEERFSYEEYWQSLHQFFPQFAWIQVRLEEKAYGRKVYRFECIPLVLREKEFPFAIHLEDSLAQQFGLSREEAVPQAEKLLLELVEKSLQETKEQAATEKEASIKKETTSSIEETPSKTVKATTTDQKAPKKLAPAAISQEQQALKKLQVINQQLERTIEKLEQSMLYSGIRYFQQEVKEEEDWDKQLTISLREYTYLMQKAKFLEQIWQLNGELVDKTEKMTVNGSQLIYERNQVKKIKDTFTSQDIHYVLYECQLIESRVKVRPRPWFRKPYVKLMKMDYNNLLSKASYFDLLQGESGVLERNLKHSREATTVKDAEEAD</sequence>
<comment type="caution">
    <text evidence="3">The sequence shown here is derived from an EMBL/GenBank/DDBJ whole genome shotgun (WGS) entry which is preliminary data.</text>
</comment>
<keyword evidence="6" id="KW-1185">Reference proteome</keyword>
<dbReference type="AlphaFoldDB" id="R2RP45"/>